<protein>
    <submittedName>
        <fullName evidence="2">Adp-ribose 1 phosphate phosphatase</fullName>
    </submittedName>
</protein>
<dbReference type="SUPFAM" id="SSF52949">
    <property type="entry name" value="Macro domain-like"/>
    <property type="match status" value="2"/>
</dbReference>
<reference evidence="2" key="1">
    <citation type="submission" date="2022-07" db="EMBL/GenBank/DDBJ databases">
        <title>Draft genome sequence of Zalerion maritima ATCC 34329, a (micro)plastics degrading marine fungus.</title>
        <authorList>
            <person name="Paco A."/>
            <person name="Goncalves M.F.M."/>
            <person name="Rocha-Santos T.A.P."/>
            <person name="Alves A."/>
        </authorList>
    </citation>
    <scope>NUCLEOTIDE SEQUENCE</scope>
    <source>
        <strain evidence="2">ATCC 34329</strain>
    </source>
</reference>
<name>A0AAD5RIU3_9PEZI</name>
<gene>
    <name evidence="2" type="ORF">MKZ38_007114</name>
</gene>
<evidence type="ECO:0000256" key="1">
    <source>
        <dbReference type="SAM" id="MobiDB-lite"/>
    </source>
</evidence>
<evidence type="ECO:0000313" key="2">
    <source>
        <dbReference type="EMBL" id="KAJ2894891.1"/>
    </source>
</evidence>
<feature type="compositionally biased region" description="Gly residues" evidence="1">
    <location>
        <begin position="139"/>
        <end position="152"/>
    </location>
</feature>
<sequence>MTTPALTQEPKAASNVLFNLTYSPPIPLDSLPAKGCYLVHATNCLGIWGAGVAAELKMLYPRAFESYKTFCNVKEEGGGWSGRDNCGSCLVCEPEMPKDGTIGEVTENESGKPDEGVRVVCLCTSWGFGKGGTRSSARGKGGPRGKNGGSGRPGKDPPDVILRQTESALREFREILQGQRVGHRKVVIYSPRFNAGLFKVPWERTEAKIREVFQGFEGIWVVIEPPQE</sequence>
<dbReference type="Gene3D" id="3.40.220.10">
    <property type="entry name" value="Leucine Aminopeptidase, subunit E, domain 1"/>
    <property type="match status" value="1"/>
</dbReference>
<keyword evidence="3" id="KW-1185">Reference proteome</keyword>
<organism evidence="2 3">
    <name type="scientific">Zalerion maritima</name>
    <dbReference type="NCBI Taxonomy" id="339359"/>
    <lineage>
        <taxon>Eukaryota</taxon>
        <taxon>Fungi</taxon>
        <taxon>Dikarya</taxon>
        <taxon>Ascomycota</taxon>
        <taxon>Pezizomycotina</taxon>
        <taxon>Sordariomycetes</taxon>
        <taxon>Lulworthiomycetidae</taxon>
        <taxon>Lulworthiales</taxon>
        <taxon>Lulworthiaceae</taxon>
        <taxon>Zalerion</taxon>
    </lineage>
</organism>
<accession>A0AAD5RIU3</accession>
<dbReference type="AlphaFoldDB" id="A0AAD5RIU3"/>
<comment type="caution">
    <text evidence="2">The sequence shown here is derived from an EMBL/GenBank/DDBJ whole genome shotgun (WGS) entry which is preliminary data.</text>
</comment>
<dbReference type="InterPro" id="IPR043472">
    <property type="entry name" value="Macro_dom-like"/>
</dbReference>
<evidence type="ECO:0000313" key="3">
    <source>
        <dbReference type="Proteomes" id="UP001201980"/>
    </source>
</evidence>
<proteinExistence type="predicted"/>
<feature type="region of interest" description="Disordered" evidence="1">
    <location>
        <begin position="130"/>
        <end position="160"/>
    </location>
</feature>
<dbReference type="EMBL" id="JAKWBI020000448">
    <property type="protein sequence ID" value="KAJ2894891.1"/>
    <property type="molecule type" value="Genomic_DNA"/>
</dbReference>
<dbReference type="Proteomes" id="UP001201980">
    <property type="component" value="Unassembled WGS sequence"/>
</dbReference>